<sequence>MRQHLPFTRTLLKELEAAQHEQLATYQALLRSAGSLLVASEAQVLDALGRQRLLDLLGVNPVHRRRIPGNVERLLCAVVLQGLEDSARQFSGRRFPGPRSGPLARAFNEVMACATLQKLRNSRGQACRAANAPSQRHAEYATPVLTVHNADGSRQVYPLR</sequence>
<proteinExistence type="predicted"/>
<dbReference type="EMBL" id="BQKM01000013">
    <property type="protein sequence ID" value="GJN54791.1"/>
    <property type="molecule type" value="Genomic_DNA"/>
</dbReference>
<protein>
    <submittedName>
        <fullName evidence="1">Uncharacterized protein</fullName>
    </submittedName>
</protein>
<dbReference type="AlphaFoldDB" id="A0A6J4E7T1"/>
<reference evidence="1 3" key="1">
    <citation type="submission" date="2020-05" db="EMBL/GenBank/DDBJ databases">
        <title>Characterization of novel class B3 metallo-beta-lactamase from novel Pseudomonas species.</title>
        <authorList>
            <person name="Yamada K."/>
            <person name="Aoki K."/>
            <person name="Ishii Y."/>
        </authorList>
    </citation>
    <scope>NUCLEOTIDE SEQUENCE [LARGE SCALE GENOMIC DNA]</scope>
    <source>
        <strain evidence="1 3">TUM18999</strain>
        <strain evidence="2 4">TUM20286</strain>
    </source>
</reference>
<gene>
    <name evidence="1" type="ORF">TUM18999_35700</name>
    <name evidence="2" type="ORF">TUM20286_45430</name>
</gene>
<evidence type="ECO:0000313" key="3">
    <source>
        <dbReference type="Proteomes" id="UP000509383"/>
    </source>
</evidence>
<dbReference type="Proteomes" id="UP001054892">
    <property type="component" value="Unassembled WGS sequence"/>
</dbReference>
<evidence type="ECO:0000313" key="1">
    <source>
        <dbReference type="EMBL" id="BCG25379.1"/>
    </source>
</evidence>
<name>A0A6J4E7T1_9PSED</name>
<organism evidence="1 3">
    <name type="scientific">Pseudomonas tohonis</name>
    <dbReference type="NCBI Taxonomy" id="2725477"/>
    <lineage>
        <taxon>Bacteria</taxon>
        <taxon>Pseudomonadati</taxon>
        <taxon>Pseudomonadota</taxon>
        <taxon>Gammaproteobacteria</taxon>
        <taxon>Pseudomonadales</taxon>
        <taxon>Pseudomonadaceae</taxon>
        <taxon>Pseudomonas</taxon>
    </lineage>
</organism>
<dbReference type="EMBL" id="AP023189">
    <property type="protein sequence ID" value="BCG25379.1"/>
    <property type="molecule type" value="Genomic_DNA"/>
</dbReference>
<dbReference type="Proteomes" id="UP000509383">
    <property type="component" value="Chromosome"/>
</dbReference>
<dbReference type="KEGG" id="ptw:TUM18999_35700"/>
<accession>A0A6J4E7T1</accession>
<evidence type="ECO:0000313" key="4">
    <source>
        <dbReference type="Proteomes" id="UP001054892"/>
    </source>
</evidence>
<evidence type="ECO:0000313" key="2">
    <source>
        <dbReference type="EMBL" id="GJN54791.1"/>
    </source>
</evidence>
<keyword evidence="4" id="KW-1185">Reference proteome</keyword>